<protein>
    <submittedName>
        <fullName evidence="2">Endoribonuclease L-PSP</fullName>
    </submittedName>
</protein>
<name>E1QLD1_DESB2</name>
<dbReference type="RefSeq" id="WP_013259803.1">
    <property type="nucleotide sequence ID" value="NC_014365.1"/>
</dbReference>
<dbReference type="KEGG" id="dbr:Deba_3013"/>
<dbReference type="CDD" id="cd00448">
    <property type="entry name" value="YjgF_YER057c_UK114_family"/>
    <property type="match status" value="1"/>
</dbReference>
<dbReference type="PANTHER" id="PTHR11803:SF39">
    <property type="entry name" value="2-IMINOBUTANOATE_2-IMINOPROPANOATE DEAMINASE"/>
    <property type="match status" value="1"/>
</dbReference>
<evidence type="ECO:0000313" key="2">
    <source>
        <dbReference type="EMBL" id="ADK86366.1"/>
    </source>
</evidence>
<comment type="similarity">
    <text evidence="1">Belongs to the RutC family.</text>
</comment>
<proteinExistence type="inferred from homology"/>
<dbReference type="EMBL" id="CP002085">
    <property type="protein sequence ID" value="ADK86366.1"/>
    <property type="molecule type" value="Genomic_DNA"/>
</dbReference>
<dbReference type="Proteomes" id="UP000009047">
    <property type="component" value="Chromosome"/>
</dbReference>
<dbReference type="PANTHER" id="PTHR11803">
    <property type="entry name" value="2-IMINOBUTANOATE/2-IMINOPROPANOATE DEAMINASE RIDA"/>
    <property type="match status" value="1"/>
</dbReference>
<dbReference type="eggNOG" id="COG0251">
    <property type="taxonomic scope" value="Bacteria"/>
</dbReference>
<dbReference type="InterPro" id="IPR006056">
    <property type="entry name" value="RidA"/>
</dbReference>
<dbReference type="SUPFAM" id="SSF55298">
    <property type="entry name" value="YjgF-like"/>
    <property type="match status" value="1"/>
</dbReference>
<dbReference type="InterPro" id="IPR006175">
    <property type="entry name" value="YjgF/YER057c/UK114"/>
</dbReference>
<dbReference type="NCBIfam" id="TIGR00004">
    <property type="entry name" value="Rid family detoxifying hydrolase"/>
    <property type="match status" value="1"/>
</dbReference>
<dbReference type="STRING" id="644282.Deba_3013"/>
<dbReference type="FunFam" id="3.30.1330.40:FF:000001">
    <property type="entry name" value="L-PSP family endoribonuclease"/>
    <property type="match status" value="1"/>
</dbReference>
<keyword evidence="3" id="KW-1185">Reference proteome</keyword>
<sequence>MSERAIGAVCPAGGPAAAGPYSHGVVAGDFLFVSGQLPVEPSSGQVVGPDIEPATRQALANLAAVCRAAGAALADVVKTTVFLADLSQFERFNEVYATHFGQPAPARATLQAAALPKGVALMIEAVVYLGGRRA</sequence>
<dbReference type="AlphaFoldDB" id="E1QLD1"/>
<accession>E1QLD1</accession>
<evidence type="ECO:0000256" key="1">
    <source>
        <dbReference type="ARBA" id="ARBA00010552"/>
    </source>
</evidence>
<dbReference type="HOGENOM" id="CLU_100715_7_1_7"/>
<dbReference type="Gene3D" id="3.30.1330.40">
    <property type="entry name" value="RutC-like"/>
    <property type="match status" value="1"/>
</dbReference>
<organism evidence="2 3">
    <name type="scientific">Desulfarculus baarsii (strain ATCC 33931 / DSM 2075 / LMG 7858 / VKM B-1802 / 2st14)</name>
    <dbReference type="NCBI Taxonomy" id="644282"/>
    <lineage>
        <taxon>Bacteria</taxon>
        <taxon>Pseudomonadati</taxon>
        <taxon>Thermodesulfobacteriota</taxon>
        <taxon>Desulfarculia</taxon>
        <taxon>Desulfarculales</taxon>
        <taxon>Desulfarculaceae</taxon>
        <taxon>Desulfarculus</taxon>
    </lineage>
</organism>
<gene>
    <name evidence="2" type="ordered locus">Deba_3013</name>
</gene>
<dbReference type="GO" id="GO:0019239">
    <property type="term" value="F:deaminase activity"/>
    <property type="evidence" value="ECO:0007669"/>
    <property type="project" value="TreeGrafter"/>
</dbReference>
<dbReference type="InterPro" id="IPR035959">
    <property type="entry name" value="RutC-like_sf"/>
</dbReference>
<evidence type="ECO:0000313" key="3">
    <source>
        <dbReference type="Proteomes" id="UP000009047"/>
    </source>
</evidence>
<dbReference type="GO" id="GO:0005829">
    <property type="term" value="C:cytosol"/>
    <property type="evidence" value="ECO:0007669"/>
    <property type="project" value="TreeGrafter"/>
</dbReference>
<reference evidence="2 3" key="1">
    <citation type="journal article" date="2010" name="Stand. Genomic Sci.">
        <title>Complete genome sequence of Desulfarculus baarsii type strain (2st14).</title>
        <authorList>
            <person name="Sun H."/>
            <person name="Spring S."/>
            <person name="Lapidus A."/>
            <person name="Davenport K."/>
            <person name="Del Rio T.G."/>
            <person name="Tice H."/>
            <person name="Nolan M."/>
            <person name="Copeland A."/>
            <person name="Cheng J.F."/>
            <person name="Lucas S."/>
            <person name="Tapia R."/>
            <person name="Goodwin L."/>
            <person name="Pitluck S."/>
            <person name="Ivanova N."/>
            <person name="Pagani I."/>
            <person name="Mavromatis K."/>
            <person name="Ovchinnikova G."/>
            <person name="Pati A."/>
            <person name="Chen A."/>
            <person name="Palaniappan K."/>
            <person name="Hauser L."/>
            <person name="Chang Y.J."/>
            <person name="Jeffries C.D."/>
            <person name="Detter J.C."/>
            <person name="Han C."/>
            <person name="Rohde M."/>
            <person name="Brambilla E."/>
            <person name="Goker M."/>
            <person name="Woyke T."/>
            <person name="Bristow J."/>
            <person name="Eisen J.A."/>
            <person name="Markowitz V."/>
            <person name="Hugenholtz P."/>
            <person name="Kyrpides N.C."/>
            <person name="Klenk H.P."/>
            <person name="Land M."/>
        </authorList>
    </citation>
    <scope>NUCLEOTIDE SEQUENCE [LARGE SCALE GENOMIC DNA]</scope>
    <source>
        <strain evidence="3">ATCC 33931 / DSM 2075 / LMG 7858 / VKM B-1802 / 2st14</strain>
    </source>
</reference>
<dbReference type="OrthoDB" id="9808943at2"/>
<dbReference type="Pfam" id="PF01042">
    <property type="entry name" value="Ribonuc_L-PSP"/>
    <property type="match status" value="1"/>
</dbReference>